<dbReference type="Gene3D" id="3.20.20.380">
    <property type="entry name" value="Copper homeostasis (CutC) domain"/>
    <property type="match status" value="1"/>
</dbReference>
<dbReference type="PANTHER" id="PTHR12598:SF0">
    <property type="entry name" value="COPPER HOMEOSTASIS PROTEIN CUTC HOMOLOG"/>
    <property type="match status" value="1"/>
</dbReference>
<evidence type="ECO:0000256" key="1">
    <source>
        <dbReference type="ARBA" id="ARBA00007768"/>
    </source>
</evidence>
<dbReference type="PANTHER" id="PTHR12598">
    <property type="entry name" value="COPPER HOMEOSTASIS PROTEIN CUTC"/>
    <property type="match status" value="1"/>
</dbReference>
<dbReference type="InterPro" id="IPR036822">
    <property type="entry name" value="CutC-like_dom_sf"/>
</dbReference>
<dbReference type="InterPro" id="IPR005627">
    <property type="entry name" value="CutC-like"/>
</dbReference>
<accession>A0ABT3DGA2</accession>
<keyword evidence="4" id="KW-1185">Reference proteome</keyword>
<comment type="subcellular location">
    <subcellularLocation>
        <location evidence="2">Cytoplasm</location>
    </subcellularLocation>
</comment>
<name>A0ABT3DGA2_9BACI</name>
<dbReference type="EMBL" id="JAOYEY010000032">
    <property type="protein sequence ID" value="MCV9885561.1"/>
    <property type="molecule type" value="Genomic_DNA"/>
</dbReference>
<protein>
    <recommendedName>
        <fullName evidence="2">PF03932 family protein CutC</fullName>
    </recommendedName>
</protein>
<comment type="similarity">
    <text evidence="1 2">Belongs to the CutC family.</text>
</comment>
<reference evidence="3 4" key="1">
    <citation type="submission" date="2022-10" db="EMBL/GenBank/DDBJ databases">
        <title>Draft genome assembly of moderately radiation resistant bacterium Metabacillus halosaccharovorans.</title>
        <authorList>
            <person name="Pal S."/>
            <person name="Gopinathan A."/>
        </authorList>
    </citation>
    <scope>NUCLEOTIDE SEQUENCE [LARGE SCALE GENOMIC DNA]</scope>
    <source>
        <strain evidence="3 4">VITHBRA001</strain>
    </source>
</reference>
<sequence length="230" mass="25232">MVLEVIAISLTDAKDAQEAGADRIELVTGIGEGGLTPSYGMIEQVCGEINIPVNVMIRPHSRSFDYNPDDVKTMVKDIQVCKKLGASGIVIGALTKDRSINQETLNRLIDASDGLDITFHRAFDEVLDPIRSLEILMSYKEISRILTSGGKNKVPDAVIEIQSLIQQSANSHIEIMPGSGLTRGNLSQFMDQVNISEVHFGSGVRHQLSFSEFIDPNKIKSIKEIMKSFS</sequence>
<organism evidence="3 4">
    <name type="scientific">Metabacillus halosaccharovorans</name>
    <dbReference type="NCBI Taxonomy" id="930124"/>
    <lineage>
        <taxon>Bacteria</taxon>
        <taxon>Bacillati</taxon>
        <taxon>Bacillota</taxon>
        <taxon>Bacilli</taxon>
        <taxon>Bacillales</taxon>
        <taxon>Bacillaceae</taxon>
        <taxon>Metabacillus</taxon>
    </lineage>
</organism>
<dbReference type="RefSeq" id="WP_264142325.1">
    <property type="nucleotide sequence ID" value="NZ_JAOYEY010000032.1"/>
</dbReference>
<keyword evidence="2" id="KW-0963">Cytoplasm</keyword>
<dbReference type="Proteomes" id="UP001526147">
    <property type="component" value="Unassembled WGS sequence"/>
</dbReference>
<dbReference type="HAMAP" id="MF_00795">
    <property type="entry name" value="CutC"/>
    <property type="match status" value="1"/>
</dbReference>
<dbReference type="Pfam" id="PF03932">
    <property type="entry name" value="CutC"/>
    <property type="match status" value="1"/>
</dbReference>
<comment type="caution">
    <text evidence="2">Once thought to be involved in copper homeostasis, experiments in E.coli have shown this is not the case.</text>
</comment>
<comment type="caution">
    <text evidence="3">The sequence shown here is derived from an EMBL/GenBank/DDBJ whole genome shotgun (WGS) entry which is preliminary data.</text>
</comment>
<dbReference type="SUPFAM" id="SSF110395">
    <property type="entry name" value="CutC-like"/>
    <property type="match status" value="1"/>
</dbReference>
<evidence type="ECO:0000313" key="3">
    <source>
        <dbReference type="EMBL" id="MCV9885561.1"/>
    </source>
</evidence>
<gene>
    <name evidence="2" type="primary">cutC</name>
    <name evidence="3" type="ORF">OIH86_07835</name>
</gene>
<proteinExistence type="inferred from homology"/>
<evidence type="ECO:0000256" key="2">
    <source>
        <dbReference type="HAMAP-Rule" id="MF_00795"/>
    </source>
</evidence>
<evidence type="ECO:0000313" key="4">
    <source>
        <dbReference type="Proteomes" id="UP001526147"/>
    </source>
</evidence>